<sequence>MIVEDSEDADNLITSSVTNTPDAITHVISSSKGSKQSTVNSKNGKRNLARNILKDAESRTIGNVSRAIDNQSISCILTATPESETKSTKNVNCQILNAESEEMMPEDGKLFTVKFNGDEIVEDESSQINHIIMTTEDVVEDSSSNMLDDQEQNMTETDKTHRVSSSDGDTVEVPGSFIRDCNKVYVTTEVTEKTLEKGRPPPQCHLAIKQEPLEEDHSSPIQIRVNASCPRKKDTSPSGYEVEEDKDCDSGKHDGTLKYTRVDRDDPRSRLHFVKYMKRDGKTIKIWECGICGKEFMHQYTLMRHLPTHTDERNFRCNICGKAFRQMSTLSQHKATHSESRPYVCDLCQKTFGRVSTLISHKKTHTEEKQHRCHVCGKAFHQRGKIYKV</sequence>
<accession>A0AAN8WDW5</accession>
<keyword evidence="4 7" id="KW-0863">Zinc-finger</keyword>
<dbReference type="SUPFAM" id="SSF57667">
    <property type="entry name" value="beta-beta-alpha zinc fingers"/>
    <property type="match status" value="2"/>
</dbReference>
<keyword evidence="11" id="KW-1185">Reference proteome</keyword>
<comment type="subcellular location">
    <subcellularLocation>
        <location evidence="1">Nucleus</location>
    </subcellularLocation>
</comment>
<evidence type="ECO:0000313" key="11">
    <source>
        <dbReference type="Proteomes" id="UP001381693"/>
    </source>
</evidence>
<dbReference type="GO" id="GO:0005634">
    <property type="term" value="C:nucleus"/>
    <property type="evidence" value="ECO:0007669"/>
    <property type="project" value="UniProtKB-SubCell"/>
</dbReference>
<evidence type="ECO:0000256" key="8">
    <source>
        <dbReference type="SAM" id="MobiDB-lite"/>
    </source>
</evidence>
<organism evidence="10 11">
    <name type="scientific">Halocaridina rubra</name>
    <name type="common">Hawaiian red shrimp</name>
    <dbReference type="NCBI Taxonomy" id="373956"/>
    <lineage>
        <taxon>Eukaryota</taxon>
        <taxon>Metazoa</taxon>
        <taxon>Ecdysozoa</taxon>
        <taxon>Arthropoda</taxon>
        <taxon>Crustacea</taxon>
        <taxon>Multicrustacea</taxon>
        <taxon>Malacostraca</taxon>
        <taxon>Eumalacostraca</taxon>
        <taxon>Eucarida</taxon>
        <taxon>Decapoda</taxon>
        <taxon>Pleocyemata</taxon>
        <taxon>Caridea</taxon>
        <taxon>Atyoidea</taxon>
        <taxon>Atyidae</taxon>
        <taxon>Halocaridina</taxon>
    </lineage>
</organism>
<evidence type="ECO:0000313" key="10">
    <source>
        <dbReference type="EMBL" id="KAK7058753.1"/>
    </source>
</evidence>
<feature type="domain" description="C2H2-type" evidence="9">
    <location>
        <begin position="315"/>
        <end position="342"/>
    </location>
</feature>
<dbReference type="Proteomes" id="UP001381693">
    <property type="component" value="Unassembled WGS sequence"/>
</dbReference>
<dbReference type="AlphaFoldDB" id="A0AAN8WDW5"/>
<keyword evidence="2" id="KW-0479">Metal-binding</keyword>
<feature type="domain" description="C2H2-type" evidence="9">
    <location>
        <begin position="343"/>
        <end position="370"/>
    </location>
</feature>
<reference evidence="10 11" key="1">
    <citation type="submission" date="2023-11" db="EMBL/GenBank/DDBJ databases">
        <title>Halocaridina rubra genome assembly.</title>
        <authorList>
            <person name="Smith C."/>
        </authorList>
    </citation>
    <scope>NUCLEOTIDE SEQUENCE [LARGE SCALE GENOMIC DNA]</scope>
    <source>
        <strain evidence="10">EP-1</strain>
        <tissue evidence="10">Whole</tissue>
    </source>
</reference>
<keyword evidence="3" id="KW-0677">Repeat</keyword>
<evidence type="ECO:0000256" key="3">
    <source>
        <dbReference type="ARBA" id="ARBA00022737"/>
    </source>
</evidence>
<keyword evidence="6" id="KW-0539">Nucleus</keyword>
<feature type="region of interest" description="Disordered" evidence="8">
    <location>
        <begin position="151"/>
        <end position="171"/>
    </location>
</feature>
<comment type="caution">
    <text evidence="10">The sequence shown here is derived from an EMBL/GenBank/DDBJ whole genome shotgun (WGS) entry which is preliminary data.</text>
</comment>
<feature type="domain" description="C2H2-type" evidence="9">
    <location>
        <begin position="287"/>
        <end position="314"/>
    </location>
</feature>
<dbReference type="GO" id="GO:0008270">
    <property type="term" value="F:zinc ion binding"/>
    <property type="evidence" value="ECO:0007669"/>
    <property type="project" value="UniProtKB-KW"/>
</dbReference>
<dbReference type="Pfam" id="PF13912">
    <property type="entry name" value="zf-C2H2_6"/>
    <property type="match status" value="1"/>
</dbReference>
<dbReference type="FunFam" id="3.30.160.60:FF:000478">
    <property type="entry name" value="Zinc finger protein 133"/>
    <property type="match status" value="1"/>
</dbReference>
<evidence type="ECO:0000259" key="9">
    <source>
        <dbReference type="PROSITE" id="PS50157"/>
    </source>
</evidence>
<dbReference type="PROSITE" id="PS50157">
    <property type="entry name" value="ZINC_FINGER_C2H2_2"/>
    <property type="match status" value="3"/>
</dbReference>
<evidence type="ECO:0000256" key="4">
    <source>
        <dbReference type="ARBA" id="ARBA00022771"/>
    </source>
</evidence>
<evidence type="ECO:0000256" key="7">
    <source>
        <dbReference type="PROSITE-ProRule" id="PRU00042"/>
    </source>
</evidence>
<dbReference type="InterPro" id="IPR013087">
    <property type="entry name" value="Znf_C2H2_type"/>
</dbReference>
<dbReference type="EMBL" id="JAXCGZ010021112">
    <property type="protein sequence ID" value="KAK7058753.1"/>
    <property type="molecule type" value="Genomic_DNA"/>
</dbReference>
<dbReference type="Pfam" id="PF00096">
    <property type="entry name" value="zf-C2H2"/>
    <property type="match status" value="2"/>
</dbReference>
<dbReference type="FunFam" id="3.30.160.60:FF:000688">
    <property type="entry name" value="zinc finger protein 197 isoform X1"/>
    <property type="match status" value="1"/>
</dbReference>
<evidence type="ECO:0000256" key="5">
    <source>
        <dbReference type="ARBA" id="ARBA00022833"/>
    </source>
</evidence>
<feature type="region of interest" description="Disordered" evidence="8">
    <location>
        <begin position="227"/>
        <end position="248"/>
    </location>
</feature>
<dbReference type="InterPro" id="IPR036236">
    <property type="entry name" value="Znf_C2H2_sf"/>
</dbReference>
<dbReference type="SMART" id="SM00355">
    <property type="entry name" value="ZnF_C2H2"/>
    <property type="match status" value="3"/>
</dbReference>
<dbReference type="PANTHER" id="PTHR24394">
    <property type="entry name" value="ZINC FINGER PROTEIN"/>
    <property type="match status" value="1"/>
</dbReference>
<evidence type="ECO:0000256" key="6">
    <source>
        <dbReference type="ARBA" id="ARBA00023242"/>
    </source>
</evidence>
<proteinExistence type="predicted"/>
<dbReference type="GO" id="GO:0000981">
    <property type="term" value="F:DNA-binding transcription factor activity, RNA polymerase II-specific"/>
    <property type="evidence" value="ECO:0007669"/>
    <property type="project" value="TreeGrafter"/>
</dbReference>
<dbReference type="PANTHER" id="PTHR24394:SF29">
    <property type="entry name" value="MYONEURIN"/>
    <property type="match status" value="1"/>
</dbReference>
<gene>
    <name evidence="10" type="ORF">SK128_019336</name>
</gene>
<dbReference type="Gene3D" id="3.30.160.60">
    <property type="entry name" value="Classic Zinc Finger"/>
    <property type="match status" value="4"/>
</dbReference>
<evidence type="ECO:0000256" key="1">
    <source>
        <dbReference type="ARBA" id="ARBA00004123"/>
    </source>
</evidence>
<keyword evidence="5" id="KW-0862">Zinc</keyword>
<protein>
    <recommendedName>
        <fullName evidence="9">C2H2-type domain-containing protein</fullName>
    </recommendedName>
</protein>
<evidence type="ECO:0000256" key="2">
    <source>
        <dbReference type="ARBA" id="ARBA00022723"/>
    </source>
</evidence>
<dbReference type="PROSITE" id="PS00028">
    <property type="entry name" value="ZINC_FINGER_C2H2_1"/>
    <property type="match status" value="3"/>
</dbReference>
<feature type="non-terminal residue" evidence="10">
    <location>
        <position position="389"/>
    </location>
</feature>
<name>A0AAN8WDW5_HALRR</name>